<feature type="compositionally biased region" description="Basic and acidic residues" evidence="1">
    <location>
        <begin position="264"/>
        <end position="292"/>
    </location>
</feature>
<dbReference type="AlphaFoldDB" id="A0A9P7LQ44"/>
<dbReference type="EMBL" id="JADFTT010000011">
    <property type="protein sequence ID" value="KAG5773406.1"/>
    <property type="molecule type" value="Genomic_DNA"/>
</dbReference>
<reference evidence="2" key="2">
    <citation type="submission" date="2020-10" db="EMBL/GenBank/DDBJ databases">
        <authorList>
            <person name="Peck L.D."/>
            <person name="Nowell R.W."/>
            <person name="Flood J."/>
            <person name="Ryan M.J."/>
            <person name="Barraclough T.G."/>
        </authorList>
    </citation>
    <scope>NUCLEOTIDE SEQUENCE</scope>
    <source>
        <strain evidence="2">IMI 127659i</strain>
    </source>
</reference>
<feature type="compositionally biased region" description="Polar residues" evidence="1">
    <location>
        <begin position="1"/>
        <end position="17"/>
    </location>
</feature>
<evidence type="ECO:0000313" key="2">
    <source>
        <dbReference type="EMBL" id="KAG5773406.1"/>
    </source>
</evidence>
<dbReference type="Proteomes" id="UP000750502">
    <property type="component" value="Unassembled WGS sequence"/>
</dbReference>
<accession>A0A9P7LQ44</accession>
<evidence type="ECO:0000313" key="3">
    <source>
        <dbReference type="Proteomes" id="UP000750502"/>
    </source>
</evidence>
<feature type="region of interest" description="Disordered" evidence="1">
    <location>
        <begin position="46"/>
        <end position="109"/>
    </location>
</feature>
<feature type="region of interest" description="Disordered" evidence="1">
    <location>
        <begin position="1"/>
        <end position="32"/>
    </location>
</feature>
<organism evidence="2 3">
    <name type="scientific">Fusarium xylarioides</name>
    <dbReference type="NCBI Taxonomy" id="221167"/>
    <lineage>
        <taxon>Eukaryota</taxon>
        <taxon>Fungi</taxon>
        <taxon>Dikarya</taxon>
        <taxon>Ascomycota</taxon>
        <taxon>Pezizomycotina</taxon>
        <taxon>Sordariomycetes</taxon>
        <taxon>Hypocreomycetidae</taxon>
        <taxon>Hypocreales</taxon>
        <taxon>Nectriaceae</taxon>
        <taxon>Fusarium</taxon>
        <taxon>Fusarium fujikuroi species complex</taxon>
    </lineage>
</organism>
<reference evidence="2" key="1">
    <citation type="journal article" date="2020" name="bioRxiv">
        <title>Historical genomics reveals the evolutionary mechanisms behind multiple outbreaks of the host-specific coffee wilt pathogen Fusarium xylarioides.</title>
        <authorList>
            <person name="Peck D."/>
            <person name="Nowell R.W."/>
            <person name="Flood J."/>
            <person name="Ryan M.J."/>
            <person name="Barraclough T.G."/>
        </authorList>
    </citation>
    <scope>NUCLEOTIDE SEQUENCE</scope>
    <source>
        <strain evidence="2">IMI 127659i</strain>
    </source>
</reference>
<feature type="compositionally biased region" description="Acidic residues" evidence="1">
    <location>
        <begin position="293"/>
        <end position="302"/>
    </location>
</feature>
<evidence type="ECO:0000256" key="1">
    <source>
        <dbReference type="SAM" id="MobiDB-lite"/>
    </source>
</evidence>
<keyword evidence="3" id="KW-1185">Reference proteome</keyword>
<gene>
    <name evidence="2" type="ORF">H9Q72_000778</name>
</gene>
<comment type="caution">
    <text evidence="2">The sequence shown here is derived from an EMBL/GenBank/DDBJ whole genome shotgun (WGS) entry which is preliminary data.</text>
</comment>
<sequence>MADSSPKTPAETPTNEQQDLRRSSRSTRGQLSQNAFLLQHFIIGEEAARPIPGPGRRRAIAKPKADGNDETGPLAQSAPTASNNSRRPRRRSLSNNLSHFGSYEETPAGSTEAVALVSPRRSSVPAACHLPASIQHIGDRRRSASPPQLTSSNMRDRQDPAPQQQTMPAFPWEPAFQYGFQMSPQYQNPGQQQIPFFTMSVQPGQMAPPQHFEQQNQESAFDTPGVFVNPADLMLDTQGLTNPQTNNIPKTEVPQFAELVDSYNKIHEERREQEERDRLAAQEKKDKAKATEAEEPSQEEMDALWGQFMDPDAFK</sequence>
<proteinExistence type="predicted"/>
<feature type="region of interest" description="Disordered" evidence="1">
    <location>
        <begin position="264"/>
        <end position="315"/>
    </location>
</feature>
<dbReference type="OrthoDB" id="5085584at2759"/>
<feature type="region of interest" description="Disordered" evidence="1">
    <location>
        <begin position="132"/>
        <end position="166"/>
    </location>
</feature>
<protein>
    <submittedName>
        <fullName evidence="2">Uncharacterized protein</fullName>
    </submittedName>
</protein>
<name>A0A9P7LQ44_9HYPO</name>